<name>A0AAN8HNJ5_CHAGU</name>
<gene>
    <name evidence="1" type="ORF">CgunFtcFv8_003251</name>
</gene>
<dbReference type="SUPFAM" id="SSF51316">
    <property type="entry name" value="Mss4-like"/>
    <property type="match status" value="1"/>
</dbReference>
<sequence>MDVNVILCGGIISLYTTVLEFSRTAVATETVLELLIGLHDCLFCQRLVAVLQMDLVKHTGGCHCGAVRFEVLSSPDLHVFQCKRCSTLSGSRYCPQRHSGDVLWGEVGRKHASSQEHQRYV</sequence>
<protein>
    <submittedName>
        <fullName evidence="1">Uncharacterized protein</fullName>
    </submittedName>
</protein>
<reference evidence="1 2" key="1">
    <citation type="journal article" date="2023" name="Mol. Biol. Evol.">
        <title>Genomics of Secondarily Temperate Adaptation in the Only Non-Antarctic Icefish.</title>
        <authorList>
            <person name="Rivera-Colon A.G."/>
            <person name="Rayamajhi N."/>
            <person name="Minhas B.F."/>
            <person name="Madrigal G."/>
            <person name="Bilyk K.T."/>
            <person name="Yoon V."/>
            <person name="Hune M."/>
            <person name="Gregory S."/>
            <person name="Cheng C.H.C."/>
            <person name="Catchen J.M."/>
        </authorList>
    </citation>
    <scope>NUCLEOTIDE SEQUENCE [LARGE SCALE GENOMIC DNA]</scope>
    <source>
        <tissue evidence="1">White muscle</tissue>
    </source>
</reference>
<dbReference type="Proteomes" id="UP001331515">
    <property type="component" value="Unassembled WGS sequence"/>
</dbReference>
<comment type="caution">
    <text evidence="1">The sequence shown here is derived from an EMBL/GenBank/DDBJ whole genome shotgun (WGS) entry which is preliminary data.</text>
</comment>
<dbReference type="EMBL" id="JAURVH010001525">
    <property type="protein sequence ID" value="KAK5918489.1"/>
    <property type="molecule type" value="Genomic_DNA"/>
</dbReference>
<evidence type="ECO:0000313" key="2">
    <source>
        <dbReference type="Proteomes" id="UP001331515"/>
    </source>
</evidence>
<evidence type="ECO:0000313" key="1">
    <source>
        <dbReference type="EMBL" id="KAK5918489.1"/>
    </source>
</evidence>
<dbReference type="GO" id="GO:0016846">
    <property type="term" value="F:carbon-sulfur lyase activity"/>
    <property type="evidence" value="ECO:0007669"/>
    <property type="project" value="InterPro"/>
</dbReference>
<dbReference type="AlphaFoldDB" id="A0AAN8HNJ5"/>
<dbReference type="InterPro" id="IPR011057">
    <property type="entry name" value="Mss4-like_sf"/>
</dbReference>
<organism evidence="1 2">
    <name type="scientific">Champsocephalus gunnari</name>
    <name type="common">Mackerel icefish</name>
    <dbReference type="NCBI Taxonomy" id="52237"/>
    <lineage>
        <taxon>Eukaryota</taxon>
        <taxon>Metazoa</taxon>
        <taxon>Chordata</taxon>
        <taxon>Craniata</taxon>
        <taxon>Vertebrata</taxon>
        <taxon>Euteleostomi</taxon>
        <taxon>Actinopterygii</taxon>
        <taxon>Neopterygii</taxon>
        <taxon>Teleostei</taxon>
        <taxon>Neoteleostei</taxon>
        <taxon>Acanthomorphata</taxon>
        <taxon>Eupercaria</taxon>
        <taxon>Perciformes</taxon>
        <taxon>Notothenioidei</taxon>
        <taxon>Channichthyidae</taxon>
        <taxon>Champsocephalus</taxon>
    </lineage>
</organism>
<dbReference type="GO" id="GO:0046872">
    <property type="term" value="F:metal ion binding"/>
    <property type="evidence" value="ECO:0007669"/>
    <property type="project" value="UniProtKB-KW"/>
</dbReference>
<keyword evidence="2" id="KW-1185">Reference proteome</keyword>
<proteinExistence type="predicted"/>
<accession>A0AAN8HNJ5</accession>